<organism evidence="2 3">
    <name type="scientific">Idiomarina aquatica</name>
    <dbReference type="NCBI Taxonomy" id="1327752"/>
    <lineage>
        <taxon>Bacteria</taxon>
        <taxon>Pseudomonadati</taxon>
        <taxon>Pseudomonadota</taxon>
        <taxon>Gammaproteobacteria</taxon>
        <taxon>Alteromonadales</taxon>
        <taxon>Idiomarinaceae</taxon>
        <taxon>Idiomarina</taxon>
    </lineage>
</organism>
<accession>A0A4R6P1C7</accession>
<dbReference type="EMBL" id="SNXI01000015">
    <property type="protein sequence ID" value="TDP30753.1"/>
    <property type="molecule type" value="Genomic_DNA"/>
</dbReference>
<gene>
    <name evidence="2" type="ORF">DEU29_11536</name>
</gene>
<sequence length="136" mass="14810">MKVMKSLSIVSVALIASLGASASDINRYNIKYLVTSKSGTVEASQADWVPGEARRKKASATIDGKKVPIKFSMSSAGTANNLSFALYITQEDRVWGVWSSPSCGNVRISQPWSGEDIMIERKFSLDCELTLTISKE</sequence>
<evidence type="ECO:0000256" key="1">
    <source>
        <dbReference type="SAM" id="SignalP"/>
    </source>
</evidence>
<keyword evidence="1" id="KW-0732">Signal</keyword>
<dbReference type="Proteomes" id="UP000295531">
    <property type="component" value="Unassembled WGS sequence"/>
</dbReference>
<proteinExistence type="predicted"/>
<feature type="signal peptide" evidence="1">
    <location>
        <begin position="1"/>
        <end position="22"/>
    </location>
</feature>
<dbReference type="OrthoDB" id="5699584at2"/>
<keyword evidence="3" id="KW-1185">Reference proteome</keyword>
<dbReference type="RefSeq" id="WP_133540306.1">
    <property type="nucleotide sequence ID" value="NZ_SNXI01000015.1"/>
</dbReference>
<evidence type="ECO:0000313" key="2">
    <source>
        <dbReference type="EMBL" id="TDP30753.1"/>
    </source>
</evidence>
<protein>
    <submittedName>
        <fullName evidence="2">Uncharacterized protein</fullName>
    </submittedName>
</protein>
<feature type="chain" id="PRO_5020943806" evidence="1">
    <location>
        <begin position="23"/>
        <end position="136"/>
    </location>
</feature>
<reference evidence="2 3" key="1">
    <citation type="submission" date="2019-03" db="EMBL/GenBank/DDBJ databases">
        <title>Freshwater and sediment microbial communities from various areas in North America, analyzing microbe dynamics in response to fracking.</title>
        <authorList>
            <person name="Lamendella R."/>
        </authorList>
    </citation>
    <scope>NUCLEOTIDE SEQUENCE [LARGE SCALE GENOMIC DNA]</scope>
    <source>
        <strain evidence="2 3">18_TX</strain>
    </source>
</reference>
<name>A0A4R6P1C7_9GAMM</name>
<dbReference type="AlphaFoldDB" id="A0A4R6P1C7"/>
<comment type="caution">
    <text evidence="2">The sequence shown here is derived from an EMBL/GenBank/DDBJ whole genome shotgun (WGS) entry which is preliminary data.</text>
</comment>
<evidence type="ECO:0000313" key="3">
    <source>
        <dbReference type="Proteomes" id="UP000295531"/>
    </source>
</evidence>